<protein>
    <recommendedName>
        <fullName evidence="3">Periplasmic protein</fullName>
    </recommendedName>
</protein>
<evidence type="ECO:0000313" key="2">
    <source>
        <dbReference type="Proteomes" id="UP000198601"/>
    </source>
</evidence>
<dbReference type="OrthoDB" id="2646088at2"/>
<organism evidence="1 2">
    <name type="scientific">Paenibacillus tianmuensis</name>
    <dbReference type="NCBI Taxonomy" id="624147"/>
    <lineage>
        <taxon>Bacteria</taxon>
        <taxon>Bacillati</taxon>
        <taxon>Bacillota</taxon>
        <taxon>Bacilli</taxon>
        <taxon>Bacillales</taxon>
        <taxon>Paenibacillaceae</taxon>
        <taxon>Paenibacillus</taxon>
    </lineage>
</organism>
<evidence type="ECO:0000313" key="1">
    <source>
        <dbReference type="EMBL" id="SCW39600.1"/>
    </source>
</evidence>
<keyword evidence="2" id="KW-1185">Reference proteome</keyword>
<accession>A0A1G4Q4S9</accession>
<evidence type="ECO:0008006" key="3">
    <source>
        <dbReference type="Google" id="ProtNLM"/>
    </source>
</evidence>
<dbReference type="STRING" id="624147.SAMN04487970_1005127"/>
<dbReference type="Proteomes" id="UP000198601">
    <property type="component" value="Unassembled WGS sequence"/>
</dbReference>
<sequence>MNGGKVDGREQKKVSRNGLLRGKPIADIVVTHHARSRWVDRVETEKTGFHDITAFLWSKLKSNSIQPYYKNEQDVYLIDEDLVMVAEFVKLDASESAVEAEAYKMIVVTFLGRMSETMELRDLRSYYSWLRHSRRMTLIKNSRKRR</sequence>
<dbReference type="EMBL" id="FMTT01000005">
    <property type="protein sequence ID" value="SCW39600.1"/>
    <property type="molecule type" value="Genomic_DNA"/>
</dbReference>
<reference evidence="2" key="1">
    <citation type="submission" date="2016-10" db="EMBL/GenBank/DDBJ databases">
        <authorList>
            <person name="Varghese N."/>
            <person name="Submissions S."/>
        </authorList>
    </citation>
    <scope>NUCLEOTIDE SEQUENCE [LARGE SCALE GENOMIC DNA]</scope>
    <source>
        <strain evidence="2">CGMCC 1.8946</strain>
    </source>
</reference>
<gene>
    <name evidence="1" type="ORF">SAMN04487970_1005127</name>
</gene>
<dbReference type="AlphaFoldDB" id="A0A1G4Q4S9"/>
<proteinExistence type="predicted"/>
<dbReference type="RefSeq" id="WP_090667957.1">
    <property type="nucleotide sequence ID" value="NZ_FMTT01000005.1"/>
</dbReference>
<name>A0A1G4Q4S9_9BACL</name>